<dbReference type="Proteomes" id="UP000005481">
    <property type="component" value="Unassembled WGS sequence"/>
</dbReference>
<dbReference type="InterPro" id="IPR000305">
    <property type="entry name" value="GIY-YIG_endonuc"/>
</dbReference>
<dbReference type="InterPro" id="IPR035901">
    <property type="entry name" value="GIY-YIG_endonuc_sf"/>
</dbReference>
<dbReference type="Pfam" id="PF01541">
    <property type="entry name" value="GIY-YIG"/>
    <property type="match status" value="1"/>
</dbReference>
<dbReference type="InterPro" id="IPR050190">
    <property type="entry name" value="UPF0213_domain"/>
</dbReference>
<dbReference type="eggNOG" id="COG2827">
    <property type="taxonomic scope" value="Bacteria"/>
</dbReference>
<dbReference type="PANTHER" id="PTHR34477">
    <property type="entry name" value="UPF0213 PROTEIN YHBQ"/>
    <property type="match status" value="1"/>
</dbReference>
<feature type="domain" description="GIY-YIG" evidence="2">
    <location>
        <begin position="1"/>
        <end position="70"/>
    </location>
</feature>
<dbReference type="PROSITE" id="PS50164">
    <property type="entry name" value="GIY_YIG"/>
    <property type="match status" value="1"/>
</dbReference>
<accession>G9YEE3</accession>
<comment type="caution">
    <text evidence="3">The sequence shown here is derived from an EMBL/GenBank/DDBJ whole genome shotgun (WGS) entry which is preliminary data.</text>
</comment>
<evidence type="ECO:0000313" key="4">
    <source>
        <dbReference type="Proteomes" id="UP000005481"/>
    </source>
</evidence>
<dbReference type="Gene3D" id="3.40.1440.10">
    <property type="entry name" value="GIY-YIG endonuclease"/>
    <property type="match status" value="1"/>
</dbReference>
<evidence type="ECO:0000313" key="3">
    <source>
        <dbReference type="EMBL" id="EHM44037.1"/>
    </source>
</evidence>
<organism evidence="3 4">
    <name type="scientific">Anaeroglobus geminatus F0357</name>
    <dbReference type="NCBI Taxonomy" id="861450"/>
    <lineage>
        <taxon>Bacteria</taxon>
        <taxon>Bacillati</taxon>
        <taxon>Bacillota</taxon>
        <taxon>Negativicutes</taxon>
        <taxon>Veillonellales</taxon>
        <taxon>Veillonellaceae</taxon>
        <taxon>Anaeroglobus</taxon>
    </lineage>
</organism>
<dbReference type="HOGENOM" id="CLU_135650_0_3_9"/>
<dbReference type="SUPFAM" id="SSF82771">
    <property type="entry name" value="GIY-YIG endonuclease"/>
    <property type="match status" value="1"/>
</dbReference>
<name>G9YEE3_9FIRM</name>
<comment type="similarity">
    <text evidence="1">Belongs to the UPF0213 family.</text>
</comment>
<dbReference type="EMBL" id="AGCJ01000001">
    <property type="protein sequence ID" value="EHM44037.1"/>
    <property type="molecule type" value="Genomic_DNA"/>
</dbReference>
<dbReference type="PANTHER" id="PTHR34477:SF1">
    <property type="entry name" value="UPF0213 PROTEIN YHBQ"/>
    <property type="match status" value="1"/>
</dbReference>
<evidence type="ECO:0000259" key="2">
    <source>
        <dbReference type="PROSITE" id="PS50164"/>
    </source>
</evidence>
<proteinExistence type="inferred from homology"/>
<evidence type="ECO:0000256" key="1">
    <source>
        <dbReference type="ARBA" id="ARBA00007435"/>
    </source>
</evidence>
<dbReference type="STRING" id="861450.HMPREF0080_00001"/>
<dbReference type="AlphaFoldDB" id="G9YEE3"/>
<keyword evidence="4" id="KW-1185">Reference proteome</keyword>
<gene>
    <name evidence="3" type="ORF">HMPREF0080_00001</name>
</gene>
<reference evidence="3 4" key="1">
    <citation type="submission" date="2011-08" db="EMBL/GenBank/DDBJ databases">
        <authorList>
            <person name="Weinstock G."/>
            <person name="Sodergren E."/>
            <person name="Clifton S."/>
            <person name="Fulton L."/>
            <person name="Fulton B."/>
            <person name="Courtney L."/>
            <person name="Fronick C."/>
            <person name="Harrison M."/>
            <person name="Strong C."/>
            <person name="Farmer C."/>
            <person name="Delahaunty K."/>
            <person name="Markovic C."/>
            <person name="Hall O."/>
            <person name="Minx P."/>
            <person name="Tomlinson C."/>
            <person name="Mitreva M."/>
            <person name="Hou S."/>
            <person name="Chen J."/>
            <person name="Wollam A."/>
            <person name="Pepin K.H."/>
            <person name="Johnson M."/>
            <person name="Bhonagiri V."/>
            <person name="Zhang X."/>
            <person name="Suruliraj S."/>
            <person name="Warren W."/>
            <person name="Chinwalla A."/>
            <person name="Mardis E.R."/>
            <person name="Wilson R.K."/>
        </authorList>
    </citation>
    <scope>NUCLEOTIDE SEQUENCE [LARGE SCALE GENOMIC DNA]</scope>
    <source>
        <strain evidence="3 4">F0357</strain>
    </source>
</reference>
<sequence>MLRCVDNTFYTGYTADVERRLVMHNHGRGAKYTRSRLPVELVWSKAFPSKHAAMHWEWQIKRWPRRKKELLFTKGRFILEKAMESTNI</sequence>
<dbReference type="CDD" id="cd10456">
    <property type="entry name" value="GIY-YIG_UPF0213"/>
    <property type="match status" value="1"/>
</dbReference>
<protein>
    <submittedName>
        <fullName evidence="3">GIY-YIG catalytic domain protein</fullName>
    </submittedName>
</protein>